<dbReference type="Pfam" id="PF07244">
    <property type="entry name" value="POTRA"/>
    <property type="match status" value="2"/>
</dbReference>
<gene>
    <name evidence="2" type="ORF">ENU78_07730</name>
</gene>
<accession>A0A7V3ZJT5</accession>
<feature type="domain" description="POTRA" evidence="1">
    <location>
        <begin position="97"/>
        <end position="150"/>
    </location>
</feature>
<evidence type="ECO:0000313" key="2">
    <source>
        <dbReference type="EMBL" id="HGK24299.1"/>
    </source>
</evidence>
<feature type="domain" description="POTRA" evidence="1">
    <location>
        <begin position="26"/>
        <end position="94"/>
    </location>
</feature>
<dbReference type="EMBL" id="DTDV01000019">
    <property type="protein sequence ID" value="HGK24299.1"/>
    <property type="molecule type" value="Genomic_DNA"/>
</dbReference>
<evidence type="ECO:0000259" key="1">
    <source>
        <dbReference type="Pfam" id="PF07244"/>
    </source>
</evidence>
<dbReference type="RefSeq" id="WP_149122883.1">
    <property type="nucleotide sequence ID" value="NZ_VTFL01000003.1"/>
</dbReference>
<dbReference type="GO" id="GO:0019867">
    <property type="term" value="C:outer membrane"/>
    <property type="evidence" value="ECO:0007669"/>
    <property type="project" value="InterPro"/>
</dbReference>
<reference evidence="2" key="1">
    <citation type="journal article" date="2020" name="mSystems">
        <title>Genome- and Community-Level Interaction Insights into Carbon Utilization and Element Cycling Functions of Hydrothermarchaeota in Hydrothermal Sediment.</title>
        <authorList>
            <person name="Zhou Z."/>
            <person name="Liu Y."/>
            <person name="Xu W."/>
            <person name="Pan J."/>
            <person name="Luo Z.H."/>
            <person name="Li M."/>
        </authorList>
    </citation>
    <scope>NUCLEOTIDE SEQUENCE [LARGE SCALE GENOMIC DNA]</scope>
    <source>
        <strain evidence="2">SpSt-70</strain>
    </source>
</reference>
<dbReference type="Gene3D" id="3.10.20.310">
    <property type="entry name" value="membrane protein fhac"/>
    <property type="match status" value="2"/>
</dbReference>
<dbReference type="AlphaFoldDB" id="A0A7V3ZJT5"/>
<comment type="caution">
    <text evidence="2">The sequence shown here is derived from an EMBL/GenBank/DDBJ whole genome shotgun (WGS) entry which is preliminary data.</text>
</comment>
<sequence>MRKIIIFTILVFGLLGVIYGDENFLIQGIVFDGVKNVPYDVLQNSINIKVLNTYSKDYIEKEVQKLLKTGYFKYLSYELIKRDVGYELVIHVEELPLISKIVFPDTKLVSVEEIKGILYSKERGFFNEEKTKEDCSKIEEYYSKKGFVLAKKPEYFFKDNVLTFTWEELPPIGRIEVKAKSCWEEPLIKRYLKLNVGDYLNMNKIEELNDLFNKKNIKIKIQPEWKIEKESTILYLNVVYLPPREISLSYNYNESTDLSLGYFWGNVGYIKGFVSSNLQGSIDYGISLQSYYLDLNINNKDYSVALKRQMSKTNNIEAELGYRGSFVINDKALFIYFTQDLIKTDNGVPESGRYIRIGLDFHGGGSLFNFSILSFEGKYHLTLGQGLDRKIIGFEGGLEYPWGNSPESGNLGIKFLYTIPLGNNAYVSLKIGGGSNFDNLSSLSDLKFNILGGIDLVSSQRFVDYSINLESDFVNILKFKAETKIKF</sequence>
<protein>
    <recommendedName>
        <fullName evidence="1">POTRA domain-containing protein</fullName>
    </recommendedName>
</protein>
<name>A0A7V3ZJT5_DICTH</name>
<organism evidence="2">
    <name type="scientific">Dictyoglomus thermophilum</name>
    <dbReference type="NCBI Taxonomy" id="14"/>
    <lineage>
        <taxon>Bacteria</taxon>
        <taxon>Pseudomonadati</taxon>
        <taxon>Dictyoglomota</taxon>
        <taxon>Dictyoglomia</taxon>
        <taxon>Dictyoglomales</taxon>
        <taxon>Dictyoglomaceae</taxon>
        <taxon>Dictyoglomus</taxon>
    </lineage>
</organism>
<dbReference type="InterPro" id="IPR010827">
    <property type="entry name" value="BamA/TamA_POTRA"/>
</dbReference>
<proteinExistence type="predicted"/>